<comment type="subcellular location">
    <subcellularLocation>
        <location evidence="1">Endoplasmic reticulum lumen</location>
    </subcellularLocation>
</comment>
<evidence type="ECO:0000256" key="3">
    <source>
        <dbReference type="ARBA" id="ARBA00022679"/>
    </source>
</evidence>
<evidence type="ECO:0000313" key="7">
    <source>
        <dbReference type="Proteomes" id="UP001177023"/>
    </source>
</evidence>
<dbReference type="PANTHER" id="PTHR12203:SF35">
    <property type="entry name" value="PROTEIN O-GLUCOSYLTRANSFERASE 1"/>
    <property type="match status" value="1"/>
</dbReference>
<evidence type="ECO:0000256" key="4">
    <source>
        <dbReference type="ARBA" id="ARBA00045690"/>
    </source>
</evidence>
<dbReference type="GO" id="GO:0006493">
    <property type="term" value="P:protein O-linked glycosylation"/>
    <property type="evidence" value="ECO:0007669"/>
    <property type="project" value="TreeGrafter"/>
</dbReference>
<dbReference type="Pfam" id="PF05686">
    <property type="entry name" value="Glyco_transf_90"/>
    <property type="match status" value="1"/>
</dbReference>
<comment type="caution">
    <text evidence="6">The sequence shown here is derived from an EMBL/GenBank/DDBJ whole genome shotgun (WGS) entry which is preliminary data.</text>
</comment>
<evidence type="ECO:0000256" key="2">
    <source>
        <dbReference type="ARBA" id="ARBA00010118"/>
    </source>
</evidence>
<evidence type="ECO:0000313" key="6">
    <source>
        <dbReference type="EMBL" id="CAJ0577116.1"/>
    </source>
</evidence>
<dbReference type="AlphaFoldDB" id="A0AA36CZJ6"/>
<dbReference type="PANTHER" id="PTHR12203">
    <property type="entry name" value="KDEL LYS-ASP-GLU-LEU CONTAINING - RELATED"/>
    <property type="match status" value="1"/>
</dbReference>
<evidence type="ECO:0000259" key="5">
    <source>
        <dbReference type="SMART" id="SM00672"/>
    </source>
</evidence>
<reference evidence="6" key="1">
    <citation type="submission" date="2023-06" db="EMBL/GenBank/DDBJ databases">
        <authorList>
            <person name="Delattre M."/>
        </authorList>
    </citation>
    <scope>NUCLEOTIDE SEQUENCE</scope>
    <source>
        <strain evidence="6">AF72</strain>
    </source>
</reference>
<keyword evidence="3" id="KW-0808">Transferase</keyword>
<sequence length="371" mass="42575">MRRIFIWQMGDGGWDLYEFSNIMMRKVEAASRYEEEHGPASKEYYAAQVVADLKPFINDGISIPLLKKTQQFGVVYRVINGSIYRSKKCTFPARCAGVEYFLKQIGGKLPDTQFVLNDHDNPKIPRGPLPLPLFSFSKDPGKHMDILYPAWAFWEGGPAISQYPSGIGKWDEMRKTILRTADRIDWVEKASVAFFLGSRTSALRDPLVLLSRKRPELADAQYTKNQAYKGPQDTLNYAPAAEKPFEENCRYKYLVNFRGVSASFRLKHLLLCNSVLLNVDDGMVEFFNHKLVPYFHYIPVGRNTEDEWVNLIQFLQEHDALAQAMAKRSQDWVRAKLTNRDVTNYWLTLLIAYTPLLKDKVVAAEGDLLIT</sequence>
<dbReference type="GO" id="GO:0035252">
    <property type="term" value="F:UDP-xylosyltransferase activity"/>
    <property type="evidence" value="ECO:0007669"/>
    <property type="project" value="TreeGrafter"/>
</dbReference>
<evidence type="ECO:0000256" key="1">
    <source>
        <dbReference type="ARBA" id="ARBA00004319"/>
    </source>
</evidence>
<comment type="similarity">
    <text evidence="2">Belongs to the glycosyltransferase 90 family.</text>
</comment>
<feature type="domain" description="Glycosyl transferase CAP10" evidence="5">
    <location>
        <begin position="108"/>
        <end position="360"/>
    </location>
</feature>
<proteinExistence type="inferred from homology"/>
<name>A0AA36CZJ6_9BILA</name>
<dbReference type="SMART" id="SM00672">
    <property type="entry name" value="CAP10"/>
    <property type="match status" value="1"/>
</dbReference>
<dbReference type="EMBL" id="CATQJA010002648">
    <property type="protein sequence ID" value="CAJ0577116.1"/>
    <property type="molecule type" value="Genomic_DNA"/>
</dbReference>
<dbReference type="GO" id="GO:0005788">
    <property type="term" value="C:endoplasmic reticulum lumen"/>
    <property type="evidence" value="ECO:0007669"/>
    <property type="project" value="UniProtKB-SubCell"/>
</dbReference>
<gene>
    <name evidence="6" type="ORF">MSPICULIGERA_LOCUS15394</name>
</gene>
<dbReference type="InterPro" id="IPR051091">
    <property type="entry name" value="O-Glucosyltr/Glycosyltrsf_90"/>
</dbReference>
<comment type="function">
    <text evidence="4">Protein O-glucosyltransferase. Catalyzes the reaction that attaches glucose through an O-glycosidic linkage to a conserved serine residue found in the consensus sequence C-X-S-X-[PA]-C in epidermal growth factor-like repeats. Regulates Notch signaling by glucosylating Notch in the ER, glucosylation is required for the correct folding and cleavage of Notch.</text>
</comment>
<protein>
    <recommendedName>
        <fullName evidence="5">Glycosyl transferase CAP10 domain-containing protein</fullName>
    </recommendedName>
</protein>
<dbReference type="GO" id="GO:0035251">
    <property type="term" value="F:UDP-glucosyltransferase activity"/>
    <property type="evidence" value="ECO:0007669"/>
    <property type="project" value="TreeGrafter"/>
</dbReference>
<dbReference type="Proteomes" id="UP001177023">
    <property type="component" value="Unassembled WGS sequence"/>
</dbReference>
<feature type="non-terminal residue" evidence="6">
    <location>
        <position position="1"/>
    </location>
</feature>
<dbReference type="InterPro" id="IPR006598">
    <property type="entry name" value="CAP10"/>
</dbReference>
<organism evidence="6 7">
    <name type="scientific">Mesorhabditis spiculigera</name>
    <dbReference type="NCBI Taxonomy" id="96644"/>
    <lineage>
        <taxon>Eukaryota</taxon>
        <taxon>Metazoa</taxon>
        <taxon>Ecdysozoa</taxon>
        <taxon>Nematoda</taxon>
        <taxon>Chromadorea</taxon>
        <taxon>Rhabditida</taxon>
        <taxon>Rhabditina</taxon>
        <taxon>Rhabditomorpha</taxon>
        <taxon>Rhabditoidea</taxon>
        <taxon>Rhabditidae</taxon>
        <taxon>Mesorhabditinae</taxon>
        <taxon>Mesorhabditis</taxon>
    </lineage>
</organism>
<keyword evidence="7" id="KW-1185">Reference proteome</keyword>
<accession>A0AA36CZJ6</accession>
<dbReference type="GO" id="GO:0045747">
    <property type="term" value="P:positive regulation of Notch signaling pathway"/>
    <property type="evidence" value="ECO:0007669"/>
    <property type="project" value="TreeGrafter"/>
</dbReference>